<dbReference type="EMBL" id="CAMGYJ010000008">
    <property type="protein sequence ID" value="CAI0462331.1"/>
    <property type="molecule type" value="Genomic_DNA"/>
</dbReference>
<evidence type="ECO:0000256" key="1">
    <source>
        <dbReference type="SAM" id="MobiDB-lite"/>
    </source>
</evidence>
<protein>
    <submittedName>
        <fullName evidence="3">Uncharacterized protein</fullName>
    </submittedName>
</protein>
<dbReference type="AlphaFoldDB" id="A0AAV0NUV4"/>
<reference evidence="3" key="1">
    <citation type="submission" date="2022-08" db="EMBL/GenBank/DDBJ databases">
        <authorList>
            <person name="Gutierrez-Valencia J."/>
        </authorList>
    </citation>
    <scope>NUCLEOTIDE SEQUENCE</scope>
</reference>
<feature type="compositionally biased region" description="Low complexity" evidence="1">
    <location>
        <begin position="80"/>
        <end position="99"/>
    </location>
</feature>
<gene>
    <name evidence="3" type="ORF">LITE_LOCUS35321</name>
</gene>
<evidence type="ECO:0000313" key="3">
    <source>
        <dbReference type="EMBL" id="CAI0462331.1"/>
    </source>
</evidence>
<keyword evidence="2" id="KW-1133">Transmembrane helix</keyword>
<comment type="caution">
    <text evidence="3">The sequence shown here is derived from an EMBL/GenBank/DDBJ whole genome shotgun (WGS) entry which is preliminary data.</text>
</comment>
<accession>A0AAV0NUV4</accession>
<feature type="transmembrane region" description="Helical" evidence="2">
    <location>
        <begin position="52"/>
        <end position="69"/>
    </location>
</feature>
<proteinExistence type="predicted"/>
<dbReference type="Proteomes" id="UP001154282">
    <property type="component" value="Unassembled WGS sequence"/>
</dbReference>
<evidence type="ECO:0000256" key="2">
    <source>
        <dbReference type="SAM" id="Phobius"/>
    </source>
</evidence>
<keyword evidence="4" id="KW-1185">Reference proteome</keyword>
<sequence length="123" mass="13451">MSDSHLRRRDPAIRRLITASVVVDVAELLIARAHRLRLRGSQHRADPRAHRLLILVFPLLVFVSLSATSQPPSPSPVADSNSNSNSLSSPSPGSRTSFPISNSPVHDLTNRCSIVTEGRLLMK</sequence>
<name>A0AAV0NUV4_9ROSI</name>
<evidence type="ECO:0000313" key="4">
    <source>
        <dbReference type="Proteomes" id="UP001154282"/>
    </source>
</evidence>
<keyword evidence="2" id="KW-0472">Membrane</keyword>
<keyword evidence="2" id="KW-0812">Transmembrane</keyword>
<feature type="region of interest" description="Disordered" evidence="1">
    <location>
        <begin position="67"/>
        <end position="105"/>
    </location>
</feature>
<organism evidence="3 4">
    <name type="scientific">Linum tenue</name>
    <dbReference type="NCBI Taxonomy" id="586396"/>
    <lineage>
        <taxon>Eukaryota</taxon>
        <taxon>Viridiplantae</taxon>
        <taxon>Streptophyta</taxon>
        <taxon>Embryophyta</taxon>
        <taxon>Tracheophyta</taxon>
        <taxon>Spermatophyta</taxon>
        <taxon>Magnoliopsida</taxon>
        <taxon>eudicotyledons</taxon>
        <taxon>Gunneridae</taxon>
        <taxon>Pentapetalae</taxon>
        <taxon>rosids</taxon>
        <taxon>fabids</taxon>
        <taxon>Malpighiales</taxon>
        <taxon>Linaceae</taxon>
        <taxon>Linum</taxon>
    </lineage>
</organism>